<feature type="binding site" evidence="13">
    <location>
        <position position="240"/>
    </location>
    <ligand>
        <name>Ca(2+)</name>
        <dbReference type="ChEBI" id="CHEBI:29108"/>
    </ligand>
</feature>
<evidence type="ECO:0000256" key="3">
    <source>
        <dbReference type="ARBA" id="ARBA00004782"/>
    </source>
</evidence>
<evidence type="ECO:0000256" key="2">
    <source>
        <dbReference type="ARBA" id="ARBA00001946"/>
    </source>
</evidence>
<dbReference type="Pfam" id="PF09298">
    <property type="entry name" value="FAA_hydrolase_N"/>
    <property type="match status" value="1"/>
</dbReference>
<dbReference type="PANTHER" id="PTHR43069">
    <property type="entry name" value="FUMARYLACETOACETASE"/>
    <property type="match status" value="1"/>
</dbReference>
<keyword evidence="18" id="KW-1185">Reference proteome</keyword>
<dbReference type="InterPro" id="IPR015377">
    <property type="entry name" value="Fumarylacetoacetase_N"/>
</dbReference>
<keyword evidence="7 13" id="KW-0106">Calcium</keyword>
<comment type="cofactor">
    <cofactor evidence="2 13">
        <name>Mg(2+)</name>
        <dbReference type="ChEBI" id="CHEBI:18420"/>
    </cofactor>
</comment>
<feature type="binding site" evidence="13">
    <location>
        <position position="206"/>
    </location>
    <ligand>
        <name>Ca(2+)</name>
        <dbReference type="ChEBI" id="CHEBI:29108"/>
    </ligand>
</feature>
<evidence type="ECO:0000256" key="4">
    <source>
        <dbReference type="ARBA" id="ARBA00012094"/>
    </source>
</evidence>
<evidence type="ECO:0000256" key="5">
    <source>
        <dbReference type="ARBA" id="ARBA00022723"/>
    </source>
</evidence>
<accession>A0A1W6YLZ5</accession>
<dbReference type="Gene3D" id="3.90.850.10">
    <property type="entry name" value="Fumarylacetoacetase-like, C-terminal domain"/>
    <property type="match status" value="1"/>
</dbReference>
<feature type="binding site" evidence="13">
    <location>
        <position position="208"/>
    </location>
    <ligand>
        <name>Ca(2+)</name>
        <dbReference type="ChEBI" id="CHEBI:29108"/>
    </ligand>
</feature>
<dbReference type="UniPathway" id="UPA00139">
    <property type="reaction ID" value="UER00341"/>
</dbReference>
<dbReference type="NCBIfam" id="TIGR01266">
    <property type="entry name" value="fum_ac_acetase"/>
    <property type="match status" value="1"/>
</dbReference>
<dbReference type="GO" id="GO:0006572">
    <property type="term" value="P:L-tyrosine catabolic process"/>
    <property type="evidence" value="ECO:0007669"/>
    <property type="project" value="UniProtKB-KW"/>
</dbReference>
<keyword evidence="10" id="KW-0585">Phenylalanine catabolism</keyword>
<keyword evidence="9" id="KW-0828">Tyrosine catabolism</keyword>
<gene>
    <name evidence="17" type="ORF">CAL12_14865</name>
</gene>
<feature type="domain" description="Fumarylacetoacetase-like C-terminal" evidence="15">
    <location>
        <begin position="134"/>
        <end position="425"/>
    </location>
</feature>
<feature type="binding site" evidence="12">
    <location>
        <position position="137"/>
    </location>
    <ligand>
        <name>substrate</name>
    </ligand>
</feature>
<dbReference type="InterPro" id="IPR005959">
    <property type="entry name" value="Fumarylacetoacetase"/>
</dbReference>
<comment type="pathway">
    <text evidence="3">Amino-acid degradation; L-phenylalanine degradation; acetoacetate and fumarate from L-phenylalanine: step 6/6.</text>
</comment>
<keyword evidence="8 13" id="KW-0460">Magnesium</keyword>
<dbReference type="Pfam" id="PF01557">
    <property type="entry name" value="FAA_hydrolase"/>
    <property type="match status" value="1"/>
</dbReference>
<dbReference type="EC" id="3.7.1.2" evidence="4"/>
<evidence type="ECO:0000256" key="14">
    <source>
        <dbReference type="SAM" id="MobiDB-lite"/>
    </source>
</evidence>
<feature type="binding site" evidence="12">
    <location>
        <position position="367"/>
    </location>
    <ligand>
        <name>substrate</name>
    </ligand>
</feature>
<keyword evidence="6" id="KW-0378">Hydrolase</keyword>
<dbReference type="KEGG" id="bgv:CAL12_14865"/>
<reference evidence="17 18" key="1">
    <citation type="submission" date="2017-05" db="EMBL/GenBank/DDBJ databases">
        <title>Complete and WGS of Bordetella genogroups.</title>
        <authorList>
            <person name="Spilker T."/>
            <person name="LiPuma J."/>
        </authorList>
    </citation>
    <scope>NUCLEOTIDE SEQUENCE [LARGE SCALE GENOMIC DNA]</scope>
    <source>
        <strain evidence="17 18">AU19157</strain>
    </source>
</reference>
<evidence type="ECO:0000256" key="9">
    <source>
        <dbReference type="ARBA" id="ARBA00022878"/>
    </source>
</evidence>
<protein>
    <recommendedName>
        <fullName evidence="4">fumarylacetoacetase</fullName>
        <ecNumber evidence="4">3.7.1.2</ecNumber>
    </recommendedName>
</protein>
<evidence type="ECO:0000256" key="10">
    <source>
        <dbReference type="ARBA" id="ARBA00023232"/>
    </source>
</evidence>
<evidence type="ECO:0000256" key="7">
    <source>
        <dbReference type="ARBA" id="ARBA00022837"/>
    </source>
</evidence>
<dbReference type="GO" id="GO:0004334">
    <property type="term" value="F:fumarylacetoacetase activity"/>
    <property type="evidence" value="ECO:0007669"/>
    <property type="project" value="UniProtKB-EC"/>
</dbReference>
<evidence type="ECO:0000313" key="17">
    <source>
        <dbReference type="EMBL" id="ARP81969.1"/>
    </source>
</evidence>
<dbReference type="GO" id="GO:0046872">
    <property type="term" value="F:metal ion binding"/>
    <property type="evidence" value="ECO:0007669"/>
    <property type="project" value="UniProtKB-KW"/>
</dbReference>
<feature type="domain" description="Fumarylacetoacetase N-terminal" evidence="16">
    <location>
        <begin position="28"/>
        <end position="127"/>
    </location>
</feature>
<dbReference type="InterPro" id="IPR011234">
    <property type="entry name" value="Fumarylacetoacetase-like_C"/>
</dbReference>
<dbReference type="OrthoDB" id="3766879at2"/>
<dbReference type="RefSeq" id="WP_086065212.1">
    <property type="nucleotide sequence ID" value="NZ_CP021108.1"/>
</dbReference>
<evidence type="ECO:0000259" key="16">
    <source>
        <dbReference type="Pfam" id="PF09298"/>
    </source>
</evidence>
<keyword evidence="5 13" id="KW-0479">Metal-binding</keyword>
<feature type="binding site" evidence="12">
    <location>
        <position position="151"/>
    </location>
    <ligand>
        <name>substrate</name>
    </ligand>
</feature>
<evidence type="ECO:0000256" key="6">
    <source>
        <dbReference type="ARBA" id="ARBA00022801"/>
    </source>
</evidence>
<dbReference type="EMBL" id="CP021108">
    <property type="protein sequence ID" value="ARP81969.1"/>
    <property type="molecule type" value="Genomic_DNA"/>
</dbReference>
<dbReference type="SUPFAM" id="SSF63433">
    <property type="entry name" value="Fumarylacetoacetate hydrolase, FAH, N-terminal domain"/>
    <property type="match status" value="1"/>
</dbReference>
<dbReference type="SUPFAM" id="SSF56529">
    <property type="entry name" value="FAH"/>
    <property type="match status" value="1"/>
</dbReference>
<evidence type="ECO:0000256" key="1">
    <source>
        <dbReference type="ARBA" id="ARBA00001913"/>
    </source>
</evidence>
<evidence type="ECO:0000259" key="15">
    <source>
        <dbReference type="Pfam" id="PF01557"/>
    </source>
</evidence>
<dbReference type="STRING" id="1416806.CAL12_14865"/>
<evidence type="ECO:0000256" key="8">
    <source>
        <dbReference type="ARBA" id="ARBA00022842"/>
    </source>
</evidence>
<dbReference type="InterPro" id="IPR036462">
    <property type="entry name" value="Fumarylacetoacetase_N_sf"/>
</dbReference>
<evidence type="ECO:0000256" key="13">
    <source>
        <dbReference type="PIRSR" id="PIRSR605959-3"/>
    </source>
</evidence>
<evidence type="ECO:0000256" key="12">
    <source>
        <dbReference type="PIRSR" id="PIRSR605959-2"/>
    </source>
</evidence>
<dbReference type="PANTHER" id="PTHR43069:SF2">
    <property type="entry name" value="FUMARYLACETOACETASE"/>
    <property type="match status" value="1"/>
</dbReference>
<dbReference type="Proteomes" id="UP000194151">
    <property type="component" value="Chromosome"/>
</dbReference>
<proteinExistence type="predicted"/>
<evidence type="ECO:0000313" key="18">
    <source>
        <dbReference type="Proteomes" id="UP000194151"/>
    </source>
</evidence>
<feature type="binding site" evidence="13">
    <location>
        <position position="260"/>
    </location>
    <ligand>
        <name>Mg(2+)</name>
        <dbReference type="ChEBI" id="CHEBI:18420"/>
    </ligand>
</feature>
<comment type="cofactor">
    <cofactor evidence="1 13">
        <name>Ca(2+)</name>
        <dbReference type="ChEBI" id="CHEBI:29108"/>
    </cofactor>
</comment>
<organism evidence="17 18">
    <name type="scientific">Bordetella genomosp. 8</name>
    <dbReference type="NCBI Taxonomy" id="1416806"/>
    <lineage>
        <taxon>Bacteria</taxon>
        <taxon>Pseudomonadati</taxon>
        <taxon>Pseudomonadota</taxon>
        <taxon>Betaproteobacteria</taxon>
        <taxon>Burkholderiales</taxon>
        <taxon>Alcaligenaceae</taxon>
        <taxon>Bordetella</taxon>
    </lineage>
</organism>
<dbReference type="GO" id="GO:1902000">
    <property type="term" value="P:homogentisate catabolic process"/>
    <property type="evidence" value="ECO:0007669"/>
    <property type="project" value="TreeGrafter"/>
</dbReference>
<dbReference type="Gene3D" id="2.30.30.230">
    <property type="entry name" value="Fumarylacetoacetase, N-terminal domain"/>
    <property type="match status" value="1"/>
</dbReference>
<feature type="binding site" evidence="13">
    <location>
        <position position="264"/>
    </location>
    <ligand>
        <name>Mg(2+)</name>
        <dbReference type="ChEBI" id="CHEBI:18420"/>
    </ligand>
</feature>
<name>A0A1W6YLZ5_9BORD</name>
<feature type="region of interest" description="Disordered" evidence="14">
    <location>
        <begin position="1"/>
        <end position="20"/>
    </location>
</feature>
<sequence length="439" mass="46685">MQLNQTHDPDRRSWVDSANRPGTDFPLQNLPLGVYATRDNSAPRIGVAIGDCVLDLAATRDRGLLDVDDATANAIREPRLNALMALGQGASSRLRRAVFELLSTRNPTPARAGECLLPMSDARMQLPAAVGDFTDFYTSVHHATRAARAMRPGGELAPNFRHLPIAYHGRASSLVVSGTDCVRPSGQTGPDAAGAVYRPSAALDFEAEIACFVGPGNALGVPVALDESASQVYGLCLVNDWSARDMQRWEALPLGPFLAKSFMTSVSPWVVTLEALAPFRTAPPARAADEPAISPALTSASHAADGAIRIQLQVSLSTAAMRRQGRAAEVIARPGFADQYWTLFQMLTHHASNGCNLRPGDLISSGTVSGADVVDSGCLLERTANGTMPLRLENGESRGYLEDGDVLALRGRCEREGYAGIGFGVCEGEIVPRATDRGP</sequence>
<dbReference type="GO" id="GO:0006559">
    <property type="term" value="P:L-phenylalanine catabolic process"/>
    <property type="evidence" value="ECO:0007669"/>
    <property type="project" value="UniProtKB-UniPathway"/>
</dbReference>
<feature type="binding site" evidence="13">
    <location>
        <position position="240"/>
    </location>
    <ligand>
        <name>Mg(2+)</name>
        <dbReference type="ChEBI" id="CHEBI:18420"/>
    </ligand>
</feature>
<evidence type="ECO:0000256" key="11">
    <source>
        <dbReference type="PIRSR" id="PIRSR605959-1"/>
    </source>
</evidence>
<feature type="active site" description="Proton acceptor" evidence="11">
    <location>
        <position position="142"/>
    </location>
</feature>
<dbReference type="InterPro" id="IPR036663">
    <property type="entry name" value="Fumarylacetoacetase_C_sf"/>
</dbReference>
<feature type="binding site" evidence="13">
    <location>
        <position position="135"/>
    </location>
    <ligand>
        <name>Ca(2+)</name>
        <dbReference type="ChEBI" id="CHEBI:29108"/>
    </ligand>
</feature>
<dbReference type="AlphaFoldDB" id="A0A1W6YLZ5"/>
<feature type="binding site" evidence="12">
    <location>
        <position position="247"/>
    </location>
    <ligand>
        <name>substrate</name>
    </ligand>
</feature>